<dbReference type="EMBL" id="JAOQJU010000019">
    <property type="protein sequence ID" value="MCU6687417.1"/>
    <property type="molecule type" value="Genomic_DNA"/>
</dbReference>
<dbReference type="RefSeq" id="WP_158371113.1">
    <property type="nucleotide sequence ID" value="NZ_JAOQJU010000019.1"/>
</dbReference>
<accession>A0ABT2RPT4</accession>
<feature type="transmembrane region" description="Helical" evidence="1">
    <location>
        <begin position="225"/>
        <end position="248"/>
    </location>
</feature>
<name>A0ABT2RPT4_9FIRM</name>
<dbReference type="Proteomes" id="UP001652431">
    <property type="component" value="Unassembled WGS sequence"/>
</dbReference>
<feature type="transmembrane region" description="Helical" evidence="1">
    <location>
        <begin position="136"/>
        <end position="157"/>
    </location>
</feature>
<protein>
    <recommendedName>
        <fullName evidence="4">Beta-carotene 15,15'-monooxygenase</fullName>
    </recommendedName>
</protein>
<organism evidence="2 3">
    <name type="scientific">Dorea acetigenes</name>
    <dbReference type="NCBI Taxonomy" id="2981787"/>
    <lineage>
        <taxon>Bacteria</taxon>
        <taxon>Bacillati</taxon>
        <taxon>Bacillota</taxon>
        <taxon>Clostridia</taxon>
        <taxon>Lachnospirales</taxon>
        <taxon>Lachnospiraceae</taxon>
        <taxon>Dorea</taxon>
    </lineage>
</organism>
<comment type="caution">
    <text evidence="2">The sequence shown here is derived from an EMBL/GenBank/DDBJ whole genome shotgun (WGS) entry which is preliminary data.</text>
</comment>
<feature type="transmembrane region" description="Helical" evidence="1">
    <location>
        <begin position="101"/>
        <end position="124"/>
    </location>
</feature>
<evidence type="ECO:0008006" key="4">
    <source>
        <dbReference type="Google" id="ProtNLM"/>
    </source>
</evidence>
<sequence>MKVDLKKAARIIIPFIIALISIFGVSRAAASPEFHAKTIESLDEKRNTVMELTAASTAASAAITLIPGDTATPIAEKLADLSTYFLVVLCAIYLEKYLVTITGYAAFSILIPAACVLYIVSVFYKEKACKWLANKLIVFGIAIVLIVPASVQLSNLIERTYESSINETIESARQATEEIEGSAGDSDESEDDESGVLSGFFSKITDGVSGVVEKVENILNDFVEALAVMIVTSCVIPIVVIIFFIWLVKNILGMNISIPVKKPR</sequence>
<evidence type="ECO:0000256" key="1">
    <source>
        <dbReference type="SAM" id="Phobius"/>
    </source>
</evidence>
<keyword evidence="1" id="KW-1133">Transmembrane helix</keyword>
<gene>
    <name evidence="2" type="ORF">OCV99_12895</name>
</gene>
<evidence type="ECO:0000313" key="3">
    <source>
        <dbReference type="Proteomes" id="UP001652431"/>
    </source>
</evidence>
<evidence type="ECO:0000313" key="2">
    <source>
        <dbReference type="EMBL" id="MCU6687417.1"/>
    </source>
</evidence>
<reference evidence="2 3" key="1">
    <citation type="journal article" date="2021" name="ISME Commun">
        <title>Automated analysis of genomic sequences facilitates high-throughput and comprehensive description of bacteria.</title>
        <authorList>
            <person name="Hitch T.C.A."/>
        </authorList>
    </citation>
    <scope>NUCLEOTIDE SEQUENCE [LARGE SCALE GENOMIC DNA]</scope>
    <source>
        <strain evidence="2 3">Sanger_03</strain>
    </source>
</reference>
<keyword evidence="1" id="KW-0472">Membrane</keyword>
<proteinExistence type="predicted"/>
<feature type="transmembrane region" description="Helical" evidence="1">
    <location>
        <begin position="12"/>
        <end position="29"/>
    </location>
</feature>
<keyword evidence="3" id="KW-1185">Reference proteome</keyword>
<keyword evidence="1" id="KW-0812">Transmembrane</keyword>